<keyword evidence="9" id="KW-1185">Reference proteome</keyword>
<accession>E4WZZ1</accession>
<reference evidence="8" key="1">
    <citation type="journal article" date="2010" name="Science">
        <title>Plasticity of animal genome architecture unmasked by rapid evolution of a pelagic tunicate.</title>
        <authorList>
            <person name="Denoeud F."/>
            <person name="Henriet S."/>
            <person name="Mungpakdee S."/>
            <person name="Aury J.M."/>
            <person name="Da Silva C."/>
            <person name="Brinkmann H."/>
            <person name="Mikhaleva J."/>
            <person name="Olsen L.C."/>
            <person name="Jubin C."/>
            <person name="Canestro C."/>
            <person name="Bouquet J.M."/>
            <person name="Danks G."/>
            <person name="Poulain J."/>
            <person name="Campsteijn C."/>
            <person name="Adamski M."/>
            <person name="Cross I."/>
            <person name="Yadetie F."/>
            <person name="Muffato M."/>
            <person name="Louis A."/>
            <person name="Butcher S."/>
            <person name="Tsagkogeorga G."/>
            <person name="Konrad A."/>
            <person name="Singh S."/>
            <person name="Jensen M.F."/>
            <person name="Cong E.H."/>
            <person name="Eikeseth-Otteraa H."/>
            <person name="Noel B."/>
            <person name="Anthouard V."/>
            <person name="Porcel B.M."/>
            <person name="Kachouri-Lafond R."/>
            <person name="Nishino A."/>
            <person name="Ugolini M."/>
            <person name="Chourrout P."/>
            <person name="Nishida H."/>
            <person name="Aasland R."/>
            <person name="Huzurbazar S."/>
            <person name="Westhof E."/>
            <person name="Delsuc F."/>
            <person name="Lehrach H."/>
            <person name="Reinhardt R."/>
            <person name="Weissenbach J."/>
            <person name="Roy S.W."/>
            <person name="Artiguenave F."/>
            <person name="Postlethwait J.H."/>
            <person name="Manak J.R."/>
            <person name="Thompson E.M."/>
            <person name="Jaillon O."/>
            <person name="Du Pasquier L."/>
            <person name="Boudinot P."/>
            <person name="Liberles D.A."/>
            <person name="Volff J.N."/>
            <person name="Philippe H."/>
            <person name="Lenhard B."/>
            <person name="Roest Crollius H."/>
            <person name="Wincker P."/>
            <person name="Chourrout D."/>
        </authorList>
    </citation>
    <scope>NUCLEOTIDE SEQUENCE [LARGE SCALE GENOMIC DNA]</scope>
</reference>
<protein>
    <submittedName>
        <fullName evidence="8">Uncharacterized protein</fullName>
    </submittedName>
</protein>
<evidence type="ECO:0000256" key="1">
    <source>
        <dbReference type="ARBA" id="ARBA00004141"/>
    </source>
</evidence>
<evidence type="ECO:0000256" key="7">
    <source>
        <dbReference type="SAM" id="SignalP"/>
    </source>
</evidence>
<evidence type="ECO:0000256" key="4">
    <source>
        <dbReference type="ARBA" id="ARBA00022989"/>
    </source>
</evidence>
<keyword evidence="4 6" id="KW-1133">Transmembrane helix</keyword>
<dbReference type="InParanoid" id="E4WZZ1"/>
<keyword evidence="5 6" id="KW-0472">Membrane</keyword>
<feature type="chain" id="PRO_5003192514" evidence="7">
    <location>
        <begin position="24"/>
        <end position="156"/>
    </location>
</feature>
<dbReference type="OrthoDB" id="7859621at2759"/>
<evidence type="ECO:0000313" key="9">
    <source>
        <dbReference type="Proteomes" id="UP000001307"/>
    </source>
</evidence>
<evidence type="ECO:0000256" key="2">
    <source>
        <dbReference type="ARBA" id="ARBA00006945"/>
    </source>
</evidence>
<evidence type="ECO:0000256" key="3">
    <source>
        <dbReference type="ARBA" id="ARBA00022692"/>
    </source>
</evidence>
<dbReference type="Proteomes" id="UP000001307">
    <property type="component" value="Unassembled WGS sequence"/>
</dbReference>
<proteinExistence type="inferred from homology"/>
<keyword evidence="7" id="KW-0732">Signal</keyword>
<feature type="transmembrane region" description="Helical" evidence="6">
    <location>
        <begin position="43"/>
        <end position="62"/>
    </location>
</feature>
<dbReference type="AlphaFoldDB" id="E4WZZ1"/>
<comment type="similarity">
    <text evidence="2">Belongs to the SURF4 family.</text>
</comment>
<feature type="transmembrane region" description="Helical" evidence="6">
    <location>
        <begin position="130"/>
        <end position="149"/>
    </location>
</feature>
<organism evidence="8">
    <name type="scientific">Oikopleura dioica</name>
    <name type="common">Tunicate</name>
    <dbReference type="NCBI Taxonomy" id="34765"/>
    <lineage>
        <taxon>Eukaryota</taxon>
        <taxon>Metazoa</taxon>
        <taxon>Chordata</taxon>
        <taxon>Tunicata</taxon>
        <taxon>Appendicularia</taxon>
        <taxon>Copelata</taxon>
        <taxon>Oikopleuridae</taxon>
        <taxon>Oikopleura</taxon>
    </lineage>
</organism>
<comment type="subcellular location">
    <subcellularLocation>
        <location evidence="1">Membrane</location>
        <topology evidence="1">Multi-pass membrane protein</topology>
    </subcellularLocation>
</comment>
<dbReference type="GO" id="GO:0016020">
    <property type="term" value="C:membrane"/>
    <property type="evidence" value="ECO:0007669"/>
    <property type="project" value="UniProtKB-SubCell"/>
</dbReference>
<dbReference type="Pfam" id="PF02077">
    <property type="entry name" value="SURF4"/>
    <property type="match status" value="1"/>
</dbReference>
<feature type="signal peptide" evidence="7">
    <location>
        <begin position="1"/>
        <end position="23"/>
    </location>
</feature>
<evidence type="ECO:0000256" key="5">
    <source>
        <dbReference type="ARBA" id="ARBA00023136"/>
    </source>
</evidence>
<dbReference type="EMBL" id="FN653020">
    <property type="protein sequence ID" value="CBY23089.1"/>
    <property type="molecule type" value="Genomic_DNA"/>
</dbReference>
<evidence type="ECO:0000313" key="8">
    <source>
        <dbReference type="EMBL" id="CBY23089.1"/>
    </source>
</evidence>
<name>E4WZZ1_OIKDI</name>
<evidence type="ECO:0000256" key="6">
    <source>
        <dbReference type="SAM" id="Phobius"/>
    </source>
</evidence>
<sequence length="156" mass="17424">MKFLARNLSLCGTVCLLLAEVMGAASTMFAGVPTLDDNQSQNYLQLSGRILLIFMFMTLLHFTFSLKDLLVNCVGMGLMLLVAVGYKTKLASMVMVCWLIALNCILNDFWRHRSTSIMWDFKKYDFFQALTVSGGLLLLTAFGPGGVSIDKRKKDF</sequence>
<dbReference type="InterPro" id="IPR002995">
    <property type="entry name" value="Surf4"/>
</dbReference>
<keyword evidence="3 6" id="KW-0812">Transmembrane</keyword>
<gene>
    <name evidence="8" type="ORF">GSOID_T00015017001</name>
</gene>